<dbReference type="InterPro" id="IPR000109">
    <property type="entry name" value="POT_fam"/>
</dbReference>
<feature type="transmembrane region" description="Helical" evidence="6">
    <location>
        <begin position="71"/>
        <end position="91"/>
    </location>
</feature>
<feature type="transmembrane region" description="Helical" evidence="6">
    <location>
        <begin position="144"/>
        <end position="168"/>
    </location>
</feature>
<name>A0AA38GFR9_TAXCH</name>
<keyword evidence="5 6" id="KW-0472">Membrane</keyword>
<dbReference type="GO" id="GO:0016020">
    <property type="term" value="C:membrane"/>
    <property type="evidence" value="ECO:0007669"/>
    <property type="project" value="UniProtKB-SubCell"/>
</dbReference>
<comment type="caution">
    <text evidence="7">The sequence shown here is derived from an EMBL/GenBank/DDBJ whole genome shotgun (WGS) entry which is preliminary data.</text>
</comment>
<dbReference type="SUPFAM" id="SSF103473">
    <property type="entry name" value="MFS general substrate transporter"/>
    <property type="match status" value="1"/>
</dbReference>
<evidence type="ECO:0000313" key="8">
    <source>
        <dbReference type="Proteomes" id="UP000824469"/>
    </source>
</evidence>
<dbReference type="Gene3D" id="1.20.1250.20">
    <property type="entry name" value="MFS general substrate transporter like domains"/>
    <property type="match status" value="1"/>
</dbReference>
<keyword evidence="8" id="KW-1185">Reference proteome</keyword>
<accession>A0AA38GFR9</accession>
<keyword evidence="3 6" id="KW-0812">Transmembrane</keyword>
<feature type="transmembrane region" description="Helical" evidence="6">
    <location>
        <begin position="220"/>
        <end position="239"/>
    </location>
</feature>
<dbReference type="GO" id="GO:0022857">
    <property type="term" value="F:transmembrane transporter activity"/>
    <property type="evidence" value="ECO:0007669"/>
    <property type="project" value="InterPro"/>
</dbReference>
<feature type="transmembrane region" description="Helical" evidence="6">
    <location>
        <begin position="550"/>
        <end position="569"/>
    </location>
</feature>
<feature type="transmembrane region" description="Helical" evidence="6">
    <location>
        <begin position="376"/>
        <end position="396"/>
    </location>
</feature>
<reference evidence="7 8" key="1">
    <citation type="journal article" date="2021" name="Nat. Plants">
        <title>The Taxus genome provides insights into paclitaxel biosynthesis.</title>
        <authorList>
            <person name="Xiong X."/>
            <person name="Gou J."/>
            <person name="Liao Q."/>
            <person name="Li Y."/>
            <person name="Zhou Q."/>
            <person name="Bi G."/>
            <person name="Li C."/>
            <person name="Du R."/>
            <person name="Wang X."/>
            <person name="Sun T."/>
            <person name="Guo L."/>
            <person name="Liang H."/>
            <person name="Lu P."/>
            <person name="Wu Y."/>
            <person name="Zhang Z."/>
            <person name="Ro D.K."/>
            <person name="Shang Y."/>
            <person name="Huang S."/>
            <person name="Yan J."/>
        </authorList>
    </citation>
    <scope>NUCLEOTIDE SEQUENCE [LARGE SCALE GENOMIC DNA]</scope>
    <source>
        <strain evidence="7">Ta-2019</strain>
    </source>
</reference>
<dbReference type="PANTHER" id="PTHR11654">
    <property type="entry name" value="OLIGOPEPTIDE TRANSPORTER-RELATED"/>
    <property type="match status" value="1"/>
</dbReference>
<dbReference type="EMBL" id="JAHRHJ020000003">
    <property type="protein sequence ID" value="KAH9322842.1"/>
    <property type="molecule type" value="Genomic_DNA"/>
</dbReference>
<feature type="transmembrane region" description="Helical" evidence="6">
    <location>
        <begin position="189"/>
        <end position="214"/>
    </location>
</feature>
<dbReference type="AlphaFoldDB" id="A0AA38GFR9"/>
<evidence type="ECO:0000256" key="1">
    <source>
        <dbReference type="ARBA" id="ARBA00004141"/>
    </source>
</evidence>
<comment type="similarity">
    <text evidence="2">Belongs to the major facilitator superfamily. Proton-dependent oligopeptide transporter (POT/PTR) (TC 2.A.17) family.</text>
</comment>
<evidence type="ECO:0000256" key="2">
    <source>
        <dbReference type="ARBA" id="ARBA00005982"/>
    </source>
</evidence>
<feature type="transmembrane region" description="Helical" evidence="6">
    <location>
        <begin position="416"/>
        <end position="437"/>
    </location>
</feature>
<feature type="transmembrane region" description="Helical" evidence="6">
    <location>
        <begin position="35"/>
        <end position="59"/>
    </location>
</feature>
<feature type="transmembrane region" description="Helical" evidence="6">
    <location>
        <begin position="103"/>
        <end position="124"/>
    </location>
</feature>
<evidence type="ECO:0000256" key="4">
    <source>
        <dbReference type="ARBA" id="ARBA00022989"/>
    </source>
</evidence>
<evidence type="ECO:0000256" key="3">
    <source>
        <dbReference type="ARBA" id="ARBA00022692"/>
    </source>
</evidence>
<gene>
    <name evidence="7" type="ORF">KI387_017481</name>
</gene>
<proteinExistence type="inferred from homology"/>
<dbReference type="Pfam" id="PF00854">
    <property type="entry name" value="PTR2"/>
    <property type="match status" value="1"/>
</dbReference>
<sequence>MADLKESNSNELEGFVDWKGRTALQNRHGGSRSAFFVYVMVLFETLAFLAININLVTYFNGFMHLDIAESANTLTNFVGTTFLLALFGGFISDSYVQRFKTSAFGICFELFGYIILLIQAHYASLMPPPCNPLDPTSVCVKVRGAKAVMLFFGLYLIAIGYGTVRGSLPPFGADQFDDRDPKERRKIPTYFNMLFFNISVGSSVGVTVVVWVMNNKGWDAGFGFCVGAIFIAIMSILAGRKTYRNRIPRGSPLTRILQVFVAAFHNRNLNMPENPNDLYEVYDKEVDKILHTEQFKFLDKAAISANSSFPSENNMEPTSQWHLCSVTQVEEAKVIIRIMPIFACTILMSTSLAQLQTFSVSQGVTMDRSLGKHFEVPAASLPVIPFVFLVILTPIYDKVFVPFARKFTGHEAGITQLQRIGVGLVLSIISMSIAALVEVKRKNVARDNGMLDAIPLFMPPIPISVFWLGFQYFVFGIADLFTLVGTMDFFYSEAPARMRSMATALTYTSLSLGFFLSTLLVNIVNDATRNVTKSHGWLQGNNLNRNHLNLFYWLLAIINILNFLNYLFWASWYKYRPIGEKTISV</sequence>
<feature type="transmembrane region" description="Helical" evidence="6">
    <location>
        <begin position="473"/>
        <end position="492"/>
    </location>
</feature>
<feature type="transmembrane region" description="Helical" evidence="6">
    <location>
        <begin position="504"/>
        <end position="524"/>
    </location>
</feature>
<comment type="subcellular location">
    <subcellularLocation>
        <location evidence="1">Membrane</location>
        <topology evidence="1">Multi-pass membrane protein</topology>
    </subcellularLocation>
</comment>
<organism evidence="7 8">
    <name type="scientific">Taxus chinensis</name>
    <name type="common">Chinese yew</name>
    <name type="synonym">Taxus wallichiana var. chinensis</name>
    <dbReference type="NCBI Taxonomy" id="29808"/>
    <lineage>
        <taxon>Eukaryota</taxon>
        <taxon>Viridiplantae</taxon>
        <taxon>Streptophyta</taxon>
        <taxon>Embryophyta</taxon>
        <taxon>Tracheophyta</taxon>
        <taxon>Spermatophyta</taxon>
        <taxon>Pinopsida</taxon>
        <taxon>Pinidae</taxon>
        <taxon>Conifers II</taxon>
        <taxon>Cupressales</taxon>
        <taxon>Taxaceae</taxon>
        <taxon>Taxus</taxon>
    </lineage>
</organism>
<evidence type="ECO:0000256" key="6">
    <source>
        <dbReference type="SAM" id="Phobius"/>
    </source>
</evidence>
<protein>
    <recommendedName>
        <fullName evidence="9">Nitrate transporter</fullName>
    </recommendedName>
</protein>
<dbReference type="Proteomes" id="UP000824469">
    <property type="component" value="Unassembled WGS sequence"/>
</dbReference>
<evidence type="ECO:0000313" key="7">
    <source>
        <dbReference type="EMBL" id="KAH9322842.1"/>
    </source>
</evidence>
<dbReference type="InterPro" id="IPR036259">
    <property type="entry name" value="MFS_trans_sf"/>
</dbReference>
<evidence type="ECO:0008006" key="9">
    <source>
        <dbReference type="Google" id="ProtNLM"/>
    </source>
</evidence>
<keyword evidence="4 6" id="KW-1133">Transmembrane helix</keyword>
<evidence type="ECO:0000256" key="5">
    <source>
        <dbReference type="ARBA" id="ARBA00023136"/>
    </source>
</evidence>